<protein>
    <recommendedName>
        <fullName evidence="4">Cell division protein FtsL</fullName>
    </recommendedName>
</protein>
<organism evidence="3">
    <name type="scientific">marine metagenome</name>
    <dbReference type="NCBI Taxonomy" id="408172"/>
    <lineage>
        <taxon>unclassified sequences</taxon>
        <taxon>metagenomes</taxon>
        <taxon>ecological metagenomes</taxon>
    </lineage>
</organism>
<feature type="transmembrane region" description="Helical" evidence="2">
    <location>
        <begin position="20"/>
        <end position="39"/>
    </location>
</feature>
<keyword evidence="2" id="KW-1133">Transmembrane helix</keyword>
<accession>A0A383F6Q9</accession>
<keyword evidence="2" id="KW-0472">Membrane</keyword>
<dbReference type="EMBL" id="UINC01231497">
    <property type="protein sequence ID" value="SVE64055.1"/>
    <property type="molecule type" value="Genomic_DNA"/>
</dbReference>
<evidence type="ECO:0000313" key="3">
    <source>
        <dbReference type="EMBL" id="SVE64055.1"/>
    </source>
</evidence>
<reference evidence="3" key="1">
    <citation type="submission" date="2018-05" db="EMBL/GenBank/DDBJ databases">
        <authorList>
            <person name="Lanie J.A."/>
            <person name="Ng W.-L."/>
            <person name="Kazmierczak K.M."/>
            <person name="Andrzejewski T.M."/>
            <person name="Davidsen T.M."/>
            <person name="Wayne K.J."/>
            <person name="Tettelin H."/>
            <person name="Glass J.I."/>
            <person name="Rusch D."/>
            <person name="Podicherti R."/>
            <person name="Tsui H.-C.T."/>
            <person name="Winkler M.E."/>
        </authorList>
    </citation>
    <scope>NUCLEOTIDE SEQUENCE</scope>
</reference>
<sequence>MPIRNHKRRSKKNREFFQTLLFFSTTILTIAGLIAYLWVYTEIDENMLGIEIQTQVIKELQNSVRELEMDIASLSNSTRISNFARNKLGMIPTEPETLTIYINNNSLTSNF</sequence>
<evidence type="ECO:0000256" key="1">
    <source>
        <dbReference type="SAM" id="Coils"/>
    </source>
</evidence>
<evidence type="ECO:0000256" key="2">
    <source>
        <dbReference type="SAM" id="Phobius"/>
    </source>
</evidence>
<evidence type="ECO:0008006" key="4">
    <source>
        <dbReference type="Google" id="ProtNLM"/>
    </source>
</evidence>
<dbReference type="AlphaFoldDB" id="A0A383F6Q9"/>
<keyword evidence="1" id="KW-0175">Coiled coil</keyword>
<keyword evidence="2" id="KW-0812">Transmembrane</keyword>
<name>A0A383F6Q9_9ZZZZ</name>
<gene>
    <name evidence="3" type="ORF">METZ01_LOCUS516909</name>
</gene>
<proteinExistence type="predicted"/>
<feature type="coiled-coil region" evidence="1">
    <location>
        <begin position="50"/>
        <end position="77"/>
    </location>
</feature>